<dbReference type="AlphaFoldDB" id="A0A6G0W4E0"/>
<protein>
    <submittedName>
        <fullName evidence="1">Uncharacterized protein</fullName>
    </submittedName>
</protein>
<keyword evidence="2" id="KW-1185">Reference proteome</keyword>
<proteinExistence type="predicted"/>
<sequence length="145" mass="16888">MSSTNEMQCKYAYKECSNVRTYKRDGQLHRLCEEHRKKANALQKVYATRRRREMRTLKRQILEDKLLNVQVDPVPFANIELGMDDNDVVDVADFDGLFDEDWDPMQRTSEIEGLTDAEYAFLREAIKKAKPCTLECTSFVAVCLL</sequence>
<accession>A0A6G0W4E0</accession>
<name>A0A6G0W4E0_9STRA</name>
<dbReference type="Proteomes" id="UP000481153">
    <property type="component" value="Unassembled WGS sequence"/>
</dbReference>
<organism evidence="1 2">
    <name type="scientific">Aphanomyces euteiches</name>
    <dbReference type="NCBI Taxonomy" id="100861"/>
    <lineage>
        <taxon>Eukaryota</taxon>
        <taxon>Sar</taxon>
        <taxon>Stramenopiles</taxon>
        <taxon>Oomycota</taxon>
        <taxon>Saprolegniomycetes</taxon>
        <taxon>Saprolegniales</taxon>
        <taxon>Verrucalvaceae</taxon>
        <taxon>Aphanomyces</taxon>
    </lineage>
</organism>
<comment type="caution">
    <text evidence="1">The sequence shown here is derived from an EMBL/GenBank/DDBJ whole genome shotgun (WGS) entry which is preliminary data.</text>
</comment>
<reference evidence="1 2" key="1">
    <citation type="submission" date="2019-07" db="EMBL/GenBank/DDBJ databases">
        <title>Genomics analysis of Aphanomyces spp. identifies a new class of oomycete effector associated with host adaptation.</title>
        <authorList>
            <person name="Gaulin E."/>
        </authorList>
    </citation>
    <scope>NUCLEOTIDE SEQUENCE [LARGE SCALE GENOMIC DNA]</scope>
    <source>
        <strain evidence="1 2">ATCC 201684</strain>
    </source>
</reference>
<dbReference type="VEuPathDB" id="FungiDB:AeMF1_021526"/>
<gene>
    <name evidence="1" type="ORF">Ae201684_018837</name>
</gene>
<dbReference type="EMBL" id="VJMJ01000361">
    <property type="protein sequence ID" value="KAF0721850.1"/>
    <property type="molecule type" value="Genomic_DNA"/>
</dbReference>
<evidence type="ECO:0000313" key="2">
    <source>
        <dbReference type="Proteomes" id="UP000481153"/>
    </source>
</evidence>
<evidence type="ECO:0000313" key="1">
    <source>
        <dbReference type="EMBL" id="KAF0721850.1"/>
    </source>
</evidence>